<dbReference type="AlphaFoldDB" id="A0A1H9JQ33"/>
<evidence type="ECO:0000256" key="1">
    <source>
        <dbReference type="SAM" id="Coils"/>
    </source>
</evidence>
<dbReference type="RefSeq" id="WP_090170235.1">
    <property type="nucleotide sequence ID" value="NZ_FOFB01000018.1"/>
</dbReference>
<keyword evidence="2" id="KW-1133">Transmembrane helix</keyword>
<dbReference type="STRING" id="478744.SAMN05444359_11820"/>
<dbReference type="InParanoid" id="A0A1H9JQ33"/>
<name>A0A1H9JQ33_9BACT</name>
<dbReference type="OrthoDB" id="594406at2"/>
<keyword evidence="2" id="KW-0812">Transmembrane</keyword>
<dbReference type="EMBL" id="FOFB01000018">
    <property type="protein sequence ID" value="SEQ88950.1"/>
    <property type="molecule type" value="Genomic_DNA"/>
</dbReference>
<protein>
    <recommendedName>
        <fullName evidence="5">DUF4407 domain-containing protein</fullName>
    </recommendedName>
</protein>
<evidence type="ECO:0008006" key="5">
    <source>
        <dbReference type="Google" id="ProtNLM"/>
    </source>
</evidence>
<keyword evidence="2" id="KW-0472">Membrane</keyword>
<evidence type="ECO:0000313" key="3">
    <source>
        <dbReference type="EMBL" id="SEQ88950.1"/>
    </source>
</evidence>
<keyword evidence="1" id="KW-0175">Coiled coil</keyword>
<evidence type="ECO:0000256" key="2">
    <source>
        <dbReference type="SAM" id="Phobius"/>
    </source>
</evidence>
<feature type="transmembrane region" description="Helical" evidence="2">
    <location>
        <begin position="370"/>
        <end position="390"/>
    </location>
</feature>
<proteinExistence type="predicted"/>
<feature type="transmembrane region" description="Helical" evidence="2">
    <location>
        <begin position="29"/>
        <end position="50"/>
    </location>
</feature>
<accession>A0A1H9JQ33</accession>
<dbReference type="Proteomes" id="UP000199021">
    <property type="component" value="Unassembled WGS sequence"/>
</dbReference>
<keyword evidence="4" id="KW-1185">Reference proteome</keyword>
<dbReference type="InterPro" id="IPR025519">
    <property type="entry name" value="DUF4407"/>
</dbReference>
<organism evidence="3 4">
    <name type="scientific">Neolewinella agarilytica</name>
    <dbReference type="NCBI Taxonomy" id="478744"/>
    <lineage>
        <taxon>Bacteria</taxon>
        <taxon>Pseudomonadati</taxon>
        <taxon>Bacteroidota</taxon>
        <taxon>Saprospiria</taxon>
        <taxon>Saprospirales</taxon>
        <taxon>Lewinellaceae</taxon>
        <taxon>Neolewinella</taxon>
    </lineage>
</organism>
<gene>
    <name evidence="3" type="ORF">SAMN05444359_11820</name>
</gene>
<feature type="coiled-coil region" evidence="1">
    <location>
        <begin position="290"/>
        <end position="320"/>
    </location>
</feature>
<reference evidence="4" key="1">
    <citation type="submission" date="2016-10" db="EMBL/GenBank/DDBJ databases">
        <authorList>
            <person name="Varghese N."/>
            <person name="Submissions S."/>
        </authorList>
    </citation>
    <scope>NUCLEOTIDE SEQUENCE [LARGE SCALE GENOMIC DNA]</scope>
    <source>
        <strain evidence="4">DSM 24740</strain>
    </source>
</reference>
<dbReference type="Pfam" id="PF14362">
    <property type="entry name" value="DUF4407"/>
    <property type="match status" value="1"/>
</dbReference>
<evidence type="ECO:0000313" key="4">
    <source>
        <dbReference type="Proteomes" id="UP000199021"/>
    </source>
</evidence>
<sequence length="525" mass="59855">MNYLSKILAKCGGAHIPTLEKCPSQVGKYASVGITIIFTGIFAAFSGGYAFFKVFNKEVVNSSGQTENTFFLGAILMGLLWGFMIFNLDRFIVMSMRKQNEFWRELTTATPRIILAIIISLVVAKPLEVRLFQDRIEAQISDNELEKREQSRNRIYGITNKVEIDSLKGSSESTIADIKAQLKRECPTQECKSAFDAQKAELEIFYDVRSQVQPIINDADKNIQFIKNSDRYKIITIVDGIERKELTPEGRRLLNQYRNVFDTNIQKRKAQWAKYQSKLNTYNTLNTRYKESKKEELAAAKEKDKEIAERQTEADKLTGELEEKSSGAADVAYTNNFITQIEALGDLTKWRYNELDDNGNVIEEANNTMWYMNLAIILLFIVIETAPVFVKLISNKGQYDIALEADDTKKEAGFIHDANTDIAIVEQKSQLQLQAIMNNQQAQLGMLQAAIQSWQNQKTQQLNNGTLSDEDYKKIIQEILEFDILSNKAFGTTNTKKTNLIIRVLNKVLRRKNTEHNNVRNGNTP</sequence>
<feature type="transmembrane region" description="Helical" evidence="2">
    <location>
        <begin position="70"/>
        <end position="88"/>
    </location>
</feature>